<dbReference type="Proteomes" id="UP000435649">
    <property type="component" value="Unassembled WGS sequence"/>
</dbReference>
<keyword evidence="7" id="KW-1185">Reference proteome</keyword>
<keyword evidence="2" id="KW-0238">DNA-binding</keyword>
<dbReference type="InterPro" id="IPR000843">
    <property type="entry name" value="HTH_LacI"/>
</dbReference>
<evidence type="ECO:0000313" key="6">
    <source>
        <dbReference type="EMBL" id="MST98616.1"/>
    </source>
</evidence>
<dbReference type="PROSITE" id="PS50932">
    <property type="entry name" value="HTH_LACI_2"/>
    <property type="match status" value="1"/>
</dbReference>
<feature type="compositionally biased region" description="Basic residues" evidence="4">
    <location>
        <begin position="133"/>
        <end position="146"/>
    </location>
</feature>
<organism evidence="6 7">
    <name type="scientific">Victivallis lenta</name>
    <dbReference type="NCBI Taxonomy" id="2606640"/>
    <lineage>
        <taxon>Bacteria</taxon>
        <taxon>Pseudomonadati</taxon>
        <taxon>Lentisphaerota</taxon>
        <taxon>Lentisphaeria</taxon>
        <taxon>Victivallales</taxon>
        <taxon>Victivallaceae</taxon>
        <taxon>Victivallis</taxon>
    </lineage>
</organism>
<dbReference type="SMART" id="SM00354">
    <property type="entry name" value="HTH_LACI"/>
    <property type="match status" value="1"/>
</dbReference>
<evidence type="ECO:0000259" key="5">
    <source>
        <dbReference type="PROSITE" id="PS50932"/>
    </source>
</evidence>
<feature type="region of interest" description="Disordered" evidence="4">
    <location>
        <begin position="111"/>
        <end position="154"/>
    </location>
</feature>
<dbReference type="AlphaFoldDB" id="A0A844G5H8"/>
<feature type="domain" description="HTH lacI-type" evidence="5">
    <location>
        <begin position="6"/>
        <end position="63"/>
    </location>
</feature>
<name>A0A844G5H8_9BACT</name>
<proteinExistence type="predicted"/>
<sequence length="154" mass="17319">MEKKRSNIRDLAKAAGLSAGTVSRILNNRPGDMKIPETTRARVVELARKMEYVPNIHAQRLFSKRSGVIGLIIPSAERNGSPVFGCTHLSHVLAGMERELDATFRRLELHPAGRRRRDAARAPGRPLPPPARQQRRRRRGNRRQRRIPAAPDSA</sequence>
<accession>A0A844G5H8</accession>
<dbReference type="Gene3D" id="1.10.260.40">
    <property type="entry name" value="lambda repressor-like DNA-binding domains"/>
    <property type="match status" value="1"/>
</dbReference>
<dbReference type="EMBL" id="VUNS01000021">
    <property type="protein sequence ID" value="MST98616.1"/>
    <property type="molecule type" value="Genomic_DNA"/>
</dbReference>
<evidence type="ECO:0000256" key="4">
    <source>
        <dbReference type="SAM" id="MobiDB-lite"/>
    </source>
</evidence>
<keyword evidence="1" id="KW-0805">Transcription regulation</keyword>
<dbReference type="GO" id="GO:0003700">
    <property type="term" value="F:DNA-binding transcription factor activity"/>
    <property type="evidence" value="ECO:0007669"/>
    <property type="project" value="TreeGrafter"/>
</dbReference>
<dbReference type="RefSeq" id="WP_154419539.1">
    <property type="nucleotide sequence ID" value="NZ_VUNS01000021.1"/>
</dbReference>
<dbReference type="Pfam" id="PF00356">
    <property type="entry name" value="LacI"/>
    <property type="match status" value="1"/>
</dbReference>
<evidence type="ECO:0000256" key="2">
    <source>
        <dbReference type="ARBA" id="ARBA00023125"/>
    </source>
</evidence>
<evidence type="ECO:0000313" key="7">
    <source>
        <dbReference type="Proteomes" id="UP000435649"/>
    </source>
</evidence>
<dbReference type="SUPFAM" id="SSF47413">
    <property type="entry name" value="lambda repressor-like DNA-binding domains"/>
    <property type="match status" value="1"/>
</dbReference>
<keyword evidence="3" id="KW-0804">Transcription</keyword>
<dbReference type="CDD" id="cd01392">
    <property type="entry name" value="HTH_LacI"/>
    <property type="match status" value="1"/>
</dbReference>
<dbReference type="PANTHER" id="PTHR30146:SF109">
    <property type="entry name" value="HTH-TYPE TRANSCRIPTIONAL REGULATOR GALS"/>
    <property type="match status" value="1"/>
</dbReference>
<evidence type="ECO:0000256" key="1">
    <source>
        <dbReference type="ARBA" id="ARBA00023015"/>
    </source>
</evidence>
<reference evidence="6 7" key="1">
    <citation type="submission" date="2019-08" db="EMBL/GenBank/DDBJ databases">
        <title>In-depth cultivation of the pig gut microbiome towards novel bacterial diversity and tailored functional studies.</title>
        <authorList>
            <person name="Wylensek D."/>
            <person name="Hitch T.C.A."/>
            <person name="Clavel T."/>
        </authorList>
    </citation>
    <scope>NUCLEOTIDE SEQUENCE [LARGE SCALE GENOMIC DNA]</scope>
    <source>
        <strain evidence="6 7">BBE-744-WT-12</strain>
    </source>
</reference>
<evidence type="ECO:0000256" key="3">
    <source>
        <dbReference type="ARBA" id="ARBA00023163"/>
    </source>
</evidence>
<dbReference type="PANTHER" id="PTHR30146">
    <property type="entry name" value="LACI-RELATED TRANSCRIPTIONAL REPRESSOR"/>
    <property type="match status" value="1"/>
</dbReference>
<protein>
    <submittedName>
        <fullName evidence="6">LacI family transcriptional regulator</fullName>
    </submittedName>
</protein>
<dbReference type="InterPro" id="IPR010982">
    <property type="entry name" value="Lambda_DNA-bd_dom_sf"/>
</dbReference>
<dbReference type="GO" id="GO:0000976">
    <property type="term" value="F:transcription cis-regulatory region binding"/>
    <property type="evidence" value="ECO:0007669"/>
    <property type="project" value="TreeGrafter"/>
</dbReference>
<gene>
    <name evidence="6" type="ORF">FYJ85_16375</name>
</gene>
<comment type="caution">
    <text evidence="6">The sequence shown here is derived from an EMBL/GenBank/DDBJ whole genome shotgun (WGS) entry which is preliminary data.</text>
</comment>